<dbReference type="EMBL" id="JAFBCF010000001">
    <property type="protein sequence ID" value="MBM7797880.1"/>
    <property type="molecule type" value="Genomic_DNA"/>
</dbReference>
<dbReference type="InterPro" id="IPR017814">
    <property type="entry name" value="Mycothiol_biosynthesis_MshA"/>
</dbReference>
<keyword evidence="6" id="KW-0460">Magnesium</keyword>
<dbReference type="PANTHER" id="PTHR45947:SF3">
    <property type="entry name" value="SULFOQUINOVOSYL TRANSFERASE SQD2"/>
    <property type="match status" value="1"/>
</dbReference>
<evidence type="ECO:0000256" key="5">
    <source>
        <dbReference type="ARBA" id="ARBA00022723"/>
    </source>
</evidence>
<comment type="catalytic activity">
    <reaction evidence="7">
        <text>1D-myo-inositol 3-phosphate + UDP-N-acetyl-alpha-D-glucosamine = 1D-myo-inositol 2-acetamido-2-deoxy-alpha-D-glucopyranoside 3-phosphate + UDP + H(+)</text>
        <dbReference type="Rhea" id="RHEA:26188"/>
        <dbReference type="ChEBI" id="CHEBI:15378"/>
        <dbReference type="ChEBI" id="CHEBI:57705"/>
        <dbReference type="ChEBI" id="CHEBI:58223"/>
        <dbReference type="ChEBI" id="CHEBI:58401"/>
        <dbReference type="ChEBI" id="CHEBI:58892"/>
        <dbReference type="EC" id="2.4.1.250"/>
    </reaction>
</comment>
<dbReference type="Pfam" id="PF13439">
    <property type="entry name" value="Glyco_transf_4"/>
    <property type="match status" value="1"/>
</dbReference>
<feature type="domain" description="Glycosyltransferase subfamily 4-like N-terminal" evidence="10">
    <location>
        <begin position="29"/>
        <end position="204"/>
    </location>
</feature>
<evidence type="ECO:0000256" key="8">
    <source>
        <dbReference type="NCBIfam" id="TIGR03449"/>
    </source>
</evidence>
<reference evidence="11 12" key="1">
    <citation type="submission" date="2021-01" db="EMBL/GenBank/DDBJ databases">
        <title>Sequencing the genomes of 1000 actinobacteria strains.</title>
        <authorList>
            <person name="Klenk H.-P."/>
        </authorList>
    </citation>
    <scope>NUCLEOTIDE SEQUENCE [LARGE SCALE GENOMIC DNA]</scope>
    <source>
        <strain evidence="11 12">DSM 18662</strain>
    </source>
</reference>
<evidence type="ECO:0000256" key="3">
    <source>
        <dbReference type="ARBA" id="ARBA00022676"/>
    </source>
</evidence>
<dbReference type="InterPro" id="IPR001296">
    <property type="entry name" value="Glyco_trans_1"/>
</dbReference>
<evidence type="ECO:0000313" key="12">
    <source>
        <dbReference type="Proteomes" id="UP000704762"/>
    </source>
</evidence>
<dbReference type="Proteomes" id="UP000704762">
    <property type="component" value="Unassembled WGS sequence"/>
</dbReference>
<dbReference type="Gene3D" id="3.40.50.2000">
    <property type="entry name" value="Glycogen Phosphorylase B"/>
    <property type="match status" value="2"/>
</dbReference>
<dbReference type="Pfam" id="PF00534">
    <property type="entry name" value="Glycos_transf_1"/>
    <property type="match status" value="1"/>
</dbReference>
<dbReference type="EC" id="2.4.1.250" evidence="2 8"/>
<keyword evidence="4 11" id="KW-0808">Transferase</keyword>
<dbReference type="PANTHER" id="PTHR45947">
    <property type="entry name" value="SULFOQUINOVOSYL TRANSFERASE SQD2"/>
    <property type="match status" value="1"/>
</dbReference>
<organism evidence="11 12">
    <name type="scientific">Microlunatus panaciterrae</name>
    <dbReference type="NCBI Taxonomy" id="400768"/>
    <lineage>
        <taxon>Bacteria</taxon>
        <taxon>Bacillati</taxon>
        <taxon>Actinomycetota</taxon>
        <taxon>Actinomycetes</taxon>
        <taxon>Propionibacteriales</taxon>
        <taxon>Propionibacteriaceae</taxon>
        <taxon>Microlunatus</taxon>
    </lineage>
</organism>
<dbReference type="NCBIfam" id="TIGR03449">
    <property type="entry name" value="mycothiol_MshA"/>
    <property type="match status" value="1"/>
</dbReference>
<evidence type="ECO:0000256" key="1">
    <source>
        <dbReference type="ARBA" id="ARBA00008449"/>
    </source>
</evidence>
<dbReference type="SUPFAM" id="SSF53756">
    <property type="entry name" value="UDP-Glycosyltransferase/glycogen phosphorylase"/>
    <property type="match status" value="1"/>
</dbReference>
<evidence type="ECO:0000259" key="10">
    <source>
        <dbReference type="Pfam" id="PF13439"/>
    </source>
</evidence>
<name>A0ABS2RFV1_9ACTN</name>
<dbReference type="GO" id="GO:0102710">
    <property type="term" value="F:D-inositol-3-phosphate glycosyltransferase activity"/>
    <property type="evidence" value="ECO:0007669"/>
    <property type="project" value="UniProtKB-EC"/>
</dbReference>
<keyword evidence="5" id="KW-0479">Metal-binding</keyword>
<evidence type="ECO:0000256" key="6">
    <source>
        <dbReference type="ARBA" id="ARBA00022842"/>
    </source>
</evidence>
<gene>
    <name evidence="11" type="ORF">JOE57_000801</name>
</gene>
<accession>A0ABS2RFV1</accession>
<sequence>MRSAEYPRRVAMISMHTSPLETPGVGDAGGLNVYVAEVARRLGARGVEIDVFTRRTDPNTPDEVSPHENVRVIQLAAGPAKAMSKEDLPPLVNEFAARLDARTEDYDLIHSHYWLSGLAGLGLAARREIPLVHTMHTMARVKNASRADDHLVEPDVREEGEAAIVRAAEVLTANTPDEALELQEHYGAREEQLAIVPPGVDLDRFHPCNRSRTREQLGIDQDHQVIVFVGRIQPLKAPDVLIQAVGELVRRDPERRHRLRLMIIGSPSGPESSWADTLPGLVGSLGLDGIVEFRPHSPRDQLFRWYCASDVVGVPSYNESFGLVALEAQACGRPVVATDVGGLRHAVDDESTGLLVHGHDPERWADALSRILDDPELAVELGRNAATHAARFSWDNSAKATLDAYHSARLAVS</sequence>
<dbReference type="RefSeq" id="WP_239578832.1">
    <property type="nucleotide sequence ID" value="NZ_BAAAQP010000011.1"/>
</dbReference>
<evidence type="ECO:0000313" key="11">
    <source>
        <dbReference type="EMBL" id="MBM7797880.1"/>
    </source>
</evidence>
<evidence type="ECO:0000256" key="4">
    <source>
        <dbReference type="ARBA" id="ARBA00022679"/>
    </source>
</evidence>
<evidence type="ECO:0000259" key="9">
    <source>
        <dbReference type="Pfam" id="PF00534"/>
    </source>
</evidence>
<comment type="caution">
    <text evidence="11">The sequence shown here is derived from an EMBL/GenBank/DDBJ whole genome shotgun (WGS) entry which is preliminary data.</text>
</comment>
<feature type="domain" description="Glycosyl transferase family 1" evidence="9">
    <location>
        <begin position="210"/>
        <end position="386"/>
    </location>
</feature>
<dbReference type="InterPro" id="IPR050194">
    <property type="entry name" value="Glycosyltransferase_grp1"/>
</dbReference>
<protein>
    <recommendedName>
        <fullName evidence="2 8">D-inositol-3-phosphate glycosyltransferase</fullName>
        <ecNumber evidence="2 8">2.4.1.250</ecNumber>
    </recommendedName>
</protein>
<proteinExistence type="inferred from homology"/>
<evidence type="ECO:0000256" key="7">
    <source>
        <dbReference type="ARBA" id="ARBA00048131"/>
    </source>
</evidence>
<comment type="similarity">
    <text evidence="1">Belongs to the glycosyltransferase group 1 family. MshA subfamily.</text>
</comment>
<keyword evidence="12" id="KW-1185">Reference proteome</keyword>
<evidence type="ECO:0000256" key="2">
    <source>
        <dbReference type="ARBA" id="ARBA00011884"/>
    </source>
</evidence>
<dbReference type="InterPro" id="IPR028098">
    <property type="entry name" value="Glyco_trans_4-like_N"/>
</dbReference>
<keyword evidence="3 11" id="KW-0328">Glycosyltransferase</keyword>